<dbReference type="Proteomes" id="UP001386955">
    <property type="component" value="Unassembled WGS sequence"/>
</dbReference>
<protein>
    <submittedName>
        <fullName evidence="1">Uncharacterized protein</fullName>
    </submittedName>
</protein>
<dbReference type="EMBL" id="JAYMYS010000005">
    <property type="protein sequence ID" value="KAK7392241.1"/>
    <property type="molecule type" value="Genomic_DNA"/>
</dbReference>
<reference evidence="1 2" key="1">
    <citation type="submission" date="2024-01" db="EMBL/GenBank/DDBJ databases">
        <title>The genomes of 5 underutilized Papilionoideae crops provide insights into root nodulation and disease resistanc.</title>
        <authorList>
            <person name="Jiang F."/>
        </authorList>
    </citation>
    <scope>NUCLEOTIDE SEQUENCE [LARGE SCALE GENOMIC DNA]</scope>
    <source>
        <strain evidence="1">DUOXIRENSHENG_FW03</strain>
        <tissue evidence="1">Leaves</tissue>
    </source>
</reference>
<dbReference type="AlphaFoldDB" id="A0AAN9XHF5"/>
<evidence type="ECO:0000313" key="1">
    <source>
        <dbReference type="EMBL" id="KAK7392241.1"/>
    </source>
</evidence>
<comment type="caution">
    <text evidence="1">The sequence shown here is derived from an EMBL/GenBank/DDBJ whole genome shotgun (WGS) entry which is preliminary data.</text>
</comment>
<keyword evidence="2" id="KW-1185">Reference proteome</keyword>
<evidence type="ECO:0000313" key="2">
    <source>
        <dbReference type="Proteomes" id="UP001386955"/>
    </source>
</evidence>
<name>A0AAN9XHF5_PSOTE</name>
<accession>A0AAN9XHF5</accession>
<sequence>MFEVTLSSVERQSFRISYCVAFCEDLRSRNLALRMKKDMNLIKHSSIVMGVLHKEFRHWLSPNYKRNQQSKNQKYFLETPQSSCMIPTTCD</sequence>
<organism evidence="1 2">
    <name type="scientific">Psophocarpus tetragonolobus</name>
    <name type="common">Winged bean</name>
    <name type="synonym">Dolichos tetragonolobus</name>
    <dbReference type="NCBI Taxonomy" id="3891"/>
    <lineage>
        <taxon>Eukaryota</taxon>
        <taxon>Viridiplantae</taxon>
        <taxon>Streptophyta</taxon>
        <taxon>Embryophyta</taxon>
        <taxon>Tracheophyta</taxon>
        <taxon>Spermatophyta</taxon>
        <taxon>Magnoliopsida</taxon>
        <taxon>eudicotyledons</taxon>
        <taxon>Gunneridae</taxon>
        <taxon>Pentapetalae</taxon>
        <taxon>rosids</taxon>
        <taxon>fabids</taxon>
        <taxon>Fabales</taxon>
        <taxon>Fabaceae</taxon>
        <taxon>Papilionoideae</taxon>
        <taxon>50 kb inversion clade</taxon>
        <taxon>NPAAA clade</taxon>
        <taxon>indigoferoid/millettioid clade</taxon>
        <taxon>Phaseoleae</taxon>
        <taxon>Psophocarpus</taxon>
    </lineage>
</organism>
<gene>
    <name evidence="1" type="ORF">VNO78_20673</name>
</gene>
<proteinExistence type="predicted"/>